<keyword evidence="5 15" id="KW-1133">Transmembrane helix</keyword>
<feature type="domain" description="Ionotropic glutamate receptor C-terminal" evidence="16">
    <location>
        <begin position="1"/>
        <end position="355"/>
    </location>
</feature>
<feature type="binding site" evidence="12">
    <location>
        <position position="75"/>
    </location>
    <ligand>
        <name>L-glutamate</name>
        <dbReference type="ChEBI" id="CHEBI:29985"/>
    </ligand>
</feature>
<evidence type="ECO:0000256" key="1">
    <source>
        <dbReference type="ARBA" id="ARBA00004651"/>
    </source>
</evidence>
<keyword evidence="10" id="KW-1071">Ligand-gated ion channel</keyword>
<dbReference type="Gene3D" id="3.40.190.10">
    <property type="entry name" value="Periplasmic binding protein-like II"/>
    <property type="match status" value="3"/>
</dbReference>
<dbReference type="GO" id="GO:0005886">
    <property type="term" value="C:plasma membrane"/>
    <property type="evidence" value="ECO:0007669"/>
    <property type="project" value="UniProtKB-SubCell"/>
</dbReference>
<dbReference type="InterPro" id="IPR001320">
    <property type="entry name" value="Iontro_rcpt_C"/>
</dbReference>
<feature type="transmembrane region" description="Helical" evidence="15">
    <location>
        <begin position="187"/>
        <end position="210"/>
    </location>
</feature>
<dbReference type="GO" id="GO:0015276">
    <property type="term" value="F:ligand-gated monoatomic ion channel activity"/>
    <property type="evidence" value="ECO:0007669"/>
    <property type="project" value="InterPro"/>
</dbReference>
<dbReference type="HOGENOM" id="CLU_007257_0_5_1"/>
<dbReference type="PANTHER" id="PTHR42643:SF24">
    <property type="entry name" value="IONOTROPIC RECEPTOR 60A"/>
    <property type="match status" value="1"/>
</dbReference>
<evidence type="ECO:0000259" key="17">
    <source>
        <dbReference type="SMART" id="SM00918"/>
    </source>
</evidence>
<evidence type="ECO:0000313" key="19">
    <source>
        <dbReference type="Proteomes" id="UP000030746"/>
    </source>
</evidence>
<keyword evidence="8" id="KW-0675">Receptor</keyword>
<evidence type="ECO:0000256" key="9">
    <source>
        <dbReference type="ARBA" id="ARBA00023180"/>
    </source>
</evidence>
<keyword evidence="2" id="KW-0813">Transport</keyword>
<keyword evidence="11" id="KW-0407">Ion channel</keyword>
<feature type="disulfide bond" evidence="14">
    <location>
        <begin position="304"/>
        <end position="359"/>
    </location>
</feature>
<accession>V4B1E9</accession>
<keyword evidence="3" id="KW-1003">Cell membrane</keyword>
<evidence type="ECO:0000256" key="4">
    <source>
        <dbReference type="ARBA" id="ARBA00022692"/>
    </source>
</evidence>
<evidence type="ECO:0000256" key="7">
    <source>
        <dbReference type="ARBA" id="ARBA00023136"/>
    </source>
</evidence>
<dbReference type="SMART" id="SM00079">
    <property type="entry name" value="PBPe"/>
    <property type="match status" value="1"/>
</dbReference>
<organism evidence="18 19">
    <name type="scientific">Lottia gigantea</name>
    <name type="common">Giant owl limpet</name>
    <dbReference type="NCBI Taxonomy" id="225164"/>
    <lineage>
        <taxon>Eukaryota</taxon>
        <taxon>Metazoa</taxon>
        <taxon>Spiralia</taxon>
        <taxon>Lophotrochozoa</taxon>
        <taxon>Mollusca</taxon>
        <taxon>Gastropoda</taxon>
        <taxon>Patellogastropoda</taxon>
        <taxon>Lottioidea</taxon>
        <taxon>Lottiidae</taxon>
        <taxon>Lottia</taxon>
    </lineage>
</organism>
<dbReference type="InterPro" id="IPR001508">
    <property type="entry name" value="Iono_Glu_rcpt_met"/>
</dbReference>
<dbReference type="Pfam" id="PF10613">
    <property type="entry name" value="Lig_chan-Glu_bd"/>
    <property type="match status" value="1"/>
</dbReference>
<comment type="subcellular location">
    <subcellularLocation>
        <location evidence="1">Cell membrane</location>
        <topology evidence="1">Multi-pass membrane protein</topology>
    </subcellularLocation>
</comment>
<dbReference type="SUPFAM" id="SSF53850">
    <property type="entry name" value="Periplasmic binding protein-like II"/>
    <property type="match status" value="1"/>
</dbReference>
<dbReference type="AlphaFoldDB" id="V4B1E9"/>
<dbReference type="GO" id="GO:0050906">
    <property type="term" value="P:detection of stimulus involved in sensory perception"/>
    <property type="evidence" value="ECO:0007669"/>
    <property type="project" value="UniProtKB-ARBA"/>
</dbReference>
<keyword evidence="4 15" id="KW-0812">Transmembrane</keyword>
<gene>
    <name evidence="18" type="ORF">LOTGIDRAFT_141335</name>
</gene>
<evidence type="ECO:0000256" key="12">
    <source>
        <dbReference type="PIRSR" id="PIRSR601508-1"/>
    </source>
</evidence>
<keyword evidence="6" id="KW-0406">Ion transport</keyword>
<keyword evidence="9" id="KW-0325">Glycoprotein</keyword>
<evidence type="ECO:0000256" key="5">
    <source>
        <dbReference type="ARBA" id="ARBA00022989"/>
    </source>
</evidence>
<dbReference type="OrthoDB" id="9997229at2759"/>
<dbReference type="Gene3D" id="1.10.287.70">
    <property type="match status" value="1"/>
</dbReference>
<evidence type="ECO:0000256" key="2">
    <source>
        <dbReference type="ARBA" id="ARBA00022448"/>
    </source>
</evidence>
<feature type="site" description="Interaction with the cone snail toxin Con-ikot-ikot" evidence="13">
    <location>
        <position position="338"/>
    </location>
</feature>
<evidence type="ECO:0000256" key="11">
    <source>
        <dbReference type="ARBA" id="ARBA00023303"/>
    </source>
</evidence>
<dbReference type="OMA" id="GGAIMEY"/>
<evidence type="ECO:0000256" key="8">
    <source>
        <dbReference type="ARBA" id="ARBA00023170"/>
    </source>
</evidence>
<proteinExistence type="predicted"/>
<keyword evidence="19" id="KW-1185">Reference proteome</keyword>
<reference evidence="18 19" key="1">
    <citation type="journal article" date="2013" name="Nature">
        <title>Insights into bilaterian evolution from three spiralian genomes.</title>
        <authorList>
            <person name="Simakov O."/>
            <person name="Marletaz F."/>
            <person name="Cho S.J."/>
            <person name="Edsinger-Gonzales E."/>
            <person name="Havlak P."/>
            <person name="Hellsten U."/>
            <person name="Kuo D.H."/>
            <person name="Larsson T."/>
            <person name="Lv J."/>
            <person name="Arendt D."/>
            <person name="Savage R."/>
            <person name="Osoegawa K."/>
            <person name="de Jong P."/>
            <person name="Grimwood J."/>
            <person name="Chapman J.A."/>
            <person name="Shapiro H."/>
            <person name="Aerts A."/>
            <person name="Otillar R.P."/>
            <person name="Terry A.Y."/>
            <person name="Boore J.L."/>
            <person name="Grigoriev I.V."/>
            <person name="Lindberg D.R."/>
            <person name="Seaver E.C."/>
            <person name="Weisblat D.A."/>
            <person name="Putnam N.H."/>
            <person name="Rokhsar D.S."/>
        </authorList>
    </citation>
    <scope>NUCLEOTIDE SEQUENCE [LARGE SCALE GENOMIC DNA]</scope>
</reference>
<dbReference type="Proteomes" id="UP000030746">
    <property type="component" value="Unassembled WGS sequence"/>
</dbReference>
<protein>
    <recommendedName>
        <fullName evidence="20">Ionotropic glutamate receptor C-terminal domain-containing protein</fullName>
    </recommendedName>
</protein>
<dbReference type="Pfam" id="PF00060">
    <property type="entry name" value="Lig_chan"/>
    <property type="match status" value="1"/>
</dbReference>
<evidence type="ECO:0008006" key="20">
    <source>
        <dbReference type="Google" id="ProtNLM"/>
    </source>
</evidence>
<feature type="transmembrane region" description="Helical" evidence="15">
    <location>
        <begin position="377"/>
        <end position="399"/>
    </location>
</feature>
<evidence type="ECO:0000259" key="16">
    <source>
        <dbReference type="SMART" id="SM00079"/>
    </source>
</evidence>
<evidence type="ECO:0000256" key="15">
    <source>
        <dbReference type="SAM" id="Phobius"/>
    </source>
</evidence>
<evidence type="ECO:0000256" key="13">
    <source>
        <dbReference type="PIRSR" id="PIRSR601508-2"/>
    </source>
</evidence>
<feature type="transmembrane region" description="Helical" evidence="15">
    <location>
        <begin position="111"/>
        <end position="133"/>
    </location>
</feature>
<dbReference type="GeneID" id="20234420"/>
<dbReference type="InterPro" id="IPR019594">
    <property type="entry name" value="Glu/Gly-bd"/>
</dbReference>
<feature type="transmembrane region" description="Helical" evidence="15">
    <location>
        <begin position="153"/>
        <end position="175"/>
    </location>
</feature>
<evidence type="ECO:0000256" key="10">
    <source>
        <dbReference type="ARBA" id="ARBA00023286"/>
    </source>
</evidence>
<keyword evidence="14" id="KW-1015">Disulfide bond</keyword>
<evidence type="ECO:0000256" key="14">
    <source>
        <dbReference type="PIRSR" id="PIRSR601508-3"/>
    </source>
</evidence>
<dbReference type="PRINTS" id="PR00177">
    <property type="entry name" value="NMDARECEPTOR"/>
</dbReference>
<name>V4B1E9_LOTGI</name>
<evidence type="ECO:0000256" key="6">
    <source>
        <dbReference type="ARBA" id="ARBA00023065"/>
    </source>
</evidence>
<sequence length="418" mass="48371">MRRIGKVNGTQQYEGYGLDILEVLAMALNFRQVKIRTKDGEWGRILNGSWTGVVGQLNRREVDLFAGSLAISSGREDACDFTFPYFHVYSCVIFRTPDPNKTKWRKLIDPLSWEVHVSVLASFISIIALLYIIERLNPFYQHSFAFKRDWYPPQYQLTTITTMNHLNLLIFFTGGSSMPSSTAGRSLLAAWWIFCLITVATYSGNLIAFLTVSKERMPFETLTGLGNQREYEWGTLGGSLWVSLINESNLTVFRNLWNGMVDFNQTDEEIFHLDQQLHRRKVENEDYGFIADKSTAEAWVSENCQLTYLKELFFPMNYAFALQNHSPYLEYFNDEMMKIYESGLTQTLKRKWFPKQNKCLDQTTSAKAIELLDIQSAFYVIGIGIVIACMVMLVERCFVKNEKGSSLKYQFIRTLFKR</sequence>
<feature type="binding site" evidence="12">
    <location>
        <position position="292"/>
    </location>
    <ligand>
        <name>L-glutamate</name>
        <dbReference type="ChEBI" id="CHEBI:29985"/>
    </ligand>
</feature>
<dbReference type="RefSeq" id="XP_009049178.1">
    <property type="nucleotide sequence ID" value="XM_009050930.1"/>
</dbReference>
<dbReference type="InterPro" id="IPR052192">
    <property type="entry name" value="Insect_Ionotropic_Sensory_Rcpt"/>
</dbReference>
<evidence type="ECO:0000313" key="18">
    <source>
        <dbReference type="EMBL" id="ESP00142.1"/>
    </source>
</evidence>
<dbReference type="EMBL" id="KB200846">
    <property type="protein sequence ID" value="ESP00142.1"/>
    <property type="molecule type" value="Genomic_DNA"/>
</dbReference>
<dbReference type="SMART" id="SM00918">
    <property type="entry name" value="Lig_chan-Glu_bd"/>
    <property type="match status" value="1"/>
</dbReference>
<dbReference type="GO" id="GO:0038023">
    <property type="term" value="F:signaling receptor activity"/>
    <property type="evidence" value="ECO:0007669"/>
    <property type="project" value="InterPro"/>
</dbReference>
<dbReference type="KEGG" id="lgi:LOTGIDRAFT_141335"/>
<dbReference type="PANTHER" id="PTHR42643">
    <property type="entry name" value="IONOTROPIC RECEPTOR 20A-RELATED"/>
    <property type="match status" value="1"/>
</dbReference>
<feature type="domain" description="Ionotropic glutamate receptor L-glutamate and glycine-binding" evidence="17">
    <location>
        <begin position="1"/>
        <end position="59"/>
    </location>
</feature>
<dbReference type="CTD" id="20234420"/>
<keyword evidence="7 15" id="KW-0472">Membrane</keyword>
<evidence type="ECO:0000256" key="3">
    <source>
        <dbReference type="ARBA" id="ARBA00022475"/>
    </source>
</evidence>